<dbReference type="RefSeq" id="WP_087998431.1">
    <property type="nucleotide sequence ID" value="NZ_BMHB01000001.1"/>
</dbReference>
<evidence type="ECO:0000256" key="4">
    <source>
        <dbReference type="ARBA" id="ARBA00022989"/>
    </source>
</evidence>
<feature type="transmembrane region" description="Helical" evidence="6">
    <location>
        <begin position="161"/>
        <end position="180"/>
    </location>
</feature>
<reference evidence="8" key="1">
    <citation type="journal article" date="2019" name="Int. J. Syst. Evol. Microbiol.">
        <title>The Global Catalogue of Microorganisms (GCM) 10K type strain sequencing project: providing services to taxonomists for standard genome sequencing and annotation.</title>
        <authorList>
            <consortium name="The Broad Institute Genomics Platform"/>
            <consortium name="The Broad Institute Genome Sequencing Center for Infectious Disease"/>
            <person name="Wu L."/>
            <person name="Ma J."/>
        </authorList>
    </citation>
    <scope>NUCLEOTIDE SEQUENCE [LARGE SCALE GENOMIC DNA]</scope>
    <source>
        <strain evidence="8">CGMCC 1.14993</strain>
    </source>
</reference>
<evidence type="ECO:0000256" key="2">
    <source>
        <dbReference type="ARBA" id="ARBA00010350"/>
    </source>
</evidence>
<dbReference type="OrthoDB" id="9793828at2"/>
<comment type="subcellular location">
    <subcellularLocation>
        <location evidence="1">Membrane</location>
        <topology evidence="1">Multi-pass membrane protein</topology>
    </subcellularLocation>
</comment>
<dbReference type="Pfam" id="PF01027">
    <property type="entry name" value="Bax1-I"/>
    <property type="match status" value="1"/>
</dbReference>
<dbReference type="GO" id="GO:0016020">
    <property type="term" value="C:membrane"/>
    <property type="evidence" value="ECO:0007669"/>
    <property type="project" value="UniProtKB-SubCell"/>
</dbReference>
<proteinExistence type="inferred from homology"/>
<dbReference type="PANTHER" id="PTHR23291">
    <property type="entry name" value="BAX INHIBITOR-RELATED"/>
    <property type="match status" value="1"/>
</dbReference>
<dbReference type="PANTHER" id="PTHR23291:SF50">
    <property type="entry name" value="PROTEIN LIFEGUARD 4"/>
    <property type="match status" value="1"/>
</dbReference>
<keyword evidence="5 6" id="KW-0472">Membrane</keyword>
<organism evidence="7 8">
    <name type="scientific">Gottfriedia solisilvae</name>
    <dbReference type="NCBI Taxonomy" id="1516104"/>
    <lineage>
        <taxon>Bacteria</taxon>
        <taxon>Bacillati</taxon>
        <taxon>Bacillota</taxon>
        <taxon>Bacilli</taxon>
        <taxon>Bacillales</taxon>
        <taxon>Bacillaceae</taxon>
        <taxon>Gottfriedia</taxon>
    </lineage>
</organism>
<feature type="transmembrane region" description="Helical" evidence="6">
    <location>
        <begin position="40"/>
        <end position="59"/>
    </location>
</feature>
<dbReference type="CDD" id="cd10432">
    <property type="entry name" value="BI-1-like_bacterial"/>
    <property type="match status" value="1"/>
</dbReference>
<gene>
    <name evidence="7" type="ORF">GCM10007380_20650</name>
</gene>
<feature type="transmembrane region" description="Helical" evidence="6">
    <location>
        <begin position="71"/>
        <end position="93"/>
    </location>
</feature>
<dbReference type="EMBL" id="BMHB01000001">
    <property type="protein sequence ID" value="GGI13980.1"/>
    <property type="molecule type" value="Genomic_DNA"/>
</dbReference>
<evidence type="ECO:0000256" key="6">
    <source>
        <dbReference type="RuleBase" id="RU004379"/>
    </source>
</evidence>
<comment type="caution">
    <text evidence="7">The sequence shown here is derived from an EMBL/GenBank/DDBJ whole genome shotgun (WGS) entry which is preliminary data.</text>
</comment>
<accession>A0A8J3AJI5</accession>
<dbReference type="Proteomes" id="UP000626244">
    <property type="component" value="Unassembled WGS sequence"/>
</dbReference>
<evidence type="ECO:0000313" key="8">
    <source>
        <dbReference type="Proteomes" id="UP000626244"/>
    </source>
</evidence>
<sequence length="222" mass="24731">MQVGKSLITTHVLPRFFFALLISFIGTGLGGFFIPPGIAMAIGFIPLIVLIALLLKSIFGSGKKRRKGLSAYGMVLPMWLVYLFTLLMGISIYPVIDYYVDSMGAMMVIVAFGITSALFGGLFLYTYFTKKDFTFLGGILFFSLLALILVSIVGMFIGSDLFYLVLAWVGVVIFSGYILYDVSRMKKDTFTEKDVPAAVFDLYLNFINLFLDILRILNAFKK</sequence>
<dbReference type="AlphaFoldDB" id="A0A8J3AJI5"/>
<feature type="transmembrane region" description="Helical" evidence="6">
    <location>
        <begin position="105"/>
        <end position="128"/>
    </location>
</feature>
<dbReference type="InterPro" id="IPR006214">
    <property type="entry name" value="Bax_inhibitor_1-related"/>
</dbReference>
<evidence type="ECO:0000256" key="3">
    <source>
        <dbReference type="ARBA" id="ARBA00022692"/>
    </source>
</evidence>
<name>A0A8J3AJI5_9BACI</name>
<keyword evidence="3 6" id="KW-0812">Transmembrane</keyword>
<keyword evidence="8" id="KW-1185">Reference proteome</keyword>
<keyword evidence="4 6" id="KW-1133">Transmembrane helix</keyword>
<evidence type="ECO:0000256" key="1">
    <source>
        <dbReference type="ARBA" id="ARBA00004141"/>
    </source>
</evidence>
<feature type="transmembrane region" description="Helical" evidence="6">
    <location>
        <begin position="135"/>
        <end position="155"/>
    </location>
</feature>
<evidence type="ECO:0000313" key="7">
    <source>
        <dbReference type="EMBL" id="GGI13980.1"/>
    </source>
</evidence>
<evidence type="ECO:0000256" key="5">
    <source>
        <dbReference type="ARBA" id="ARBA00023136"/>
    </source>
</evidence>
<comment type="similarity">
    <text evidence="2 6">Belongs to the BI1 family.</text>
</comment>
<protein>
    <submittedName>
        <fullName evidence="7">Uncharacterized protein</fullName>
    </submittedName>
</protein>
<feature type="transmembrane region" description="Helical" evidence="6">
    <location>
        <begin position="12"/>
        <end position="34"/>
    </location>
</feature>